<dbReference type="Proteomes" id="UP000051260">
    <property type="component" value="Unassembled WGS sequence"/>
</dbReference>
<evidence type="ECO:0000313" key="3">
    <source>
        <dbReference type="Proteomes" id="UP000051260"/>
    </source>
</evidence>
<dbReference type="AlphaFoldDB" id="A0A0P1IAH8"/>
<gene>
    <name evidence="2" type="ORF">RUE5091_02251</name>
</gene>
<proteinExistence type="predicted"/>
<reference evidence="3" key="1">
    <citation type="submission" date="2015-09" db="EMBL/GenBank/DDBJ databases">
        <authorList>
            <person name="Rodrigo-Torres L."/>
            <person name="Arahal D.R."/>
        </authorList>
    </citation>
    <scope>NUCLEOTIDE SEQUENCE [LARGE SCALE GENOMIC DNA]</scope>
    <source>
        <strain evidence="3">CECT 5091</strain>
    </source>
</reference>
<evidence type="ECO:0000256" key="1">
    <source>
        <dbReference type="SAM" id="MobiDB-lite"/>
    </source>
</evidence>
<feature type="compositionally biased region" description="Basic and acidic residues" evidence="1">
    <location>
        <begin position="1"/>
        <end position="13"/>
    </location>
</feature>
<protein>
    <submittedName>
        <fullName evidence="2">Uncharacterized protein</fullName>
    </submittedName>
</protein>
<name>A0A0P1IAH8_9RHOB</name>
<keyword evidence="3" id="KW-1185">Reference proteome</keyword>
<dbReference type="STRING" id="1715692.RUE5091_02251"/>
<evidence type="ECO:0000313" key="2">
    <source>
        <dbReference type="EMBL" id="CUK01434.1"/>
    </source>
</evidence>
<sequence>MESEARVLDEAKLDSAIADLLRDDEPEEPEPEVKSTKAPTVLPELPQQAEMDEEVSTKDGGLGASLLQKLAELRGAA</sequence>
<organism evidence="2 3">
    <name type="scientific">Ruegeria denitrificans</name>
    <dbReference type="NCBI Taxonomy" id="1715692"/>
    <lineage>
        <taxon>Bacteria</taxon>
        <taxon>Pseudomonadati</taxon>
        <taxon>Pseudomonadota</taxon>
        <taxon>Alphaproteobacteria</taxon>
        <taxon>Rhodobacterales</taxon>
        <taxon>Roseobacteraceae</taxon>
        <taxon>Ruegeria</taxon>
    </lineage>
</organism>
<dbReference type="RefSeq" id="WP_131726300.1">
    <property type="nucleotide sequence ID" value="NZ_CYUD01000006.1"/>
</dbReference>
<dbReference type="EMBL" id="CYUD01000006">
    <property type="protein sequence ID" value="CUK01434.1"/>
    <property type="molecule type" value="Genomic_DNA"/>
</dbReference>
<dbReference type="OrthoDB" id="7708615at2"/>
<accession>A0A0P1IAH8</accession>
<feature type="region of interest" description="Disordered" evidence="1">
    <location>
        <begin position="1"/>
        <end position="41"/>
    </location>
</feature>